<dbReference type="InterPro" id="IPR046335">
    <property type="entry name" value="LacI/GalR-like_sensor"/>
</dbReference>
<dbReference type="InterPro" id="IPR000843">
    <property type="entry name" value="HTH_LacI"/>
</dbReference>
<dbReference type="PANTHER" id="PTHR30146:SF109">
    <property type="entry name" value="HTH-TYPE TRANSCRIPTIONAL REGULATOR GALS"/>
    <property type="match status" value="1"/>
</dbReference>
<dbReference type="SUPFAM" id="SSF53822">
    <property type="entry name" value="Periplasmic binding protein-like I"/>
    <property type="match status" value="1"/>
</dbReference>
<dbReference type="OrthoDB" id="4268837at2"/>
<dbReference type="Pfam" id="PF13377">
    <property type="entry name" value="Peripla_BP_3"/>
    <property type="match status" value="1"/>
</dbReference>
<dbReference type="KEGG" id="huw:FPZ11_14880"/>
<dbReference type="SUPFAM" id="SSF47413">
    <property type="entry name" value="lambda repressor-like DNA-binding domains"/>
    <property type="match status" value="1"/>
</dbReference>
<dbReference type="EMBL" id="CP042305">
    <property type="protein sequence ID" value="QDZ15885.1"/>
    <property type="molecule type" value="Genomic_DNA"/>
</dbReference>
<dbReference type="InterPro" id="IPR010982">
    <property type="entry name" value="Lambda_DNA-bd_dom_sf"/>
</dbReference>
<keyword evidence="6" id="KW-1185">Reference proteome</keyword>
<dbReference type="CDD" id="cd01392">
    <property type="entry name" value="HTH_LacI"/>
    <property type="match status" value="1"/>
</dbReference>
<evidence type="ECO:0000256" key="1">
    <source>
        <dbReference type="ARBA" id="ARBA00023015"/>
    </source>
</evidence>
<dbReference type="PANTHER" id="PTHR30146">
    <property type="entry name" value="LACI-RELATED TRANSCRIPTIONAL REPRESSOR"/>
    <property type="match status" value="1"/>
</dbReference>
<organism evidence="5 6">
    <name type="scientific">Humibacter ginsenosidimutans</name>
    <dbReference type="NCBI Taxonomy" id="2599293"/>
    <lineage>
        <taxon>Bacteria</taxon>
        <taxon>Bacillati</taxon>
        <taxon>Actinomycetota</taxon>
        <taxon>Actinomycetes</taxon>
        <taxon>Micrococcales</taxon>
        <taxon>Microbacteriaceae</taxon>
        <taxon>Humibacter</taxon>
    </lineage>
</organism>
<name>A0A5B8M881_9MICO</name>
<dbReference type="PROSITE" id="PS50932">
    <property type="entry name" value="HTH_LACI_2"/>
    <property type="match status" value="1"/>
</dbReference>
<dbReference type="RefSeq" id="WP_146321919.1">
    <property type="nucleotide sequence ID" value="NZ_CP042305.1"/>
</dbReference>
<dbReference type="GO" id="GO:0003700">
    <property type="term" value="F:DNA-binding transcription factor activity"/>
    <property type="evidence" value="ECO:0007669"/>
    <property type="project" value="TreeGrafter"/>
</dbReference>
<evidence type="ECO:0000313" key="5">
    <source>
        <dbReference type="EMBL" id="QDZ15885.1"/>
    </source>
</evidence>
<dbReference type="Pfam" id="PF00356">
    <property type="entry name" value="LacI"/>
    <property type="match status" value="1"/>
</dbReference>
<dbReference type="CDD" id="cd06267">
    <property type="entry name" value="PBP1_LacI_sugar_binding-like"/>
    <property type="match status" value="1"/>
</dbReference>
<evidence type="ECO:0000256" key="2">
    <source>
        <dbReference type="ARBA" id="ARBA00023125"/>
    </source>
</evidence>
<keyword evidence="1" id="KW-0805">Transcription regulation</keyword>
<keyword evidence="2" id="KW-0238">DNA-binding</keyword>
<evidence type="ECO:0000256" key="3">
    <source>
        <dbReference type="ARBA" id="ARBA00023163"/>
    </source>
</evidence>
<protein>
    <submittedName>
        <fullName evidence="5">LacI family transcriptional regulator</fullName>
    </submittedName>
</protein>
<gene>
    <name evidence="5" type="ORF">FPZ11_14880</name>
</gene>
<evidence type="ECO:0000259" key="4">
    <source>
        <dbReference type="PROSITE" id="PS50932"/>
    </source>
</evidence>
<sequence>MAKKPDGHASVTLKDVASRVGVTTAAASMALSGHERISEKTRDAVRKAADELGYVPSSAGRALRKQRAGAIAVVVPNTSQHVFGHLYFMHVLTGVASAANEHDSQLIVSTNPDEAHGVVAYERVMRSRTADGAIVTSSAIDDPNIEALVKTGLPVVLIGNFPYLPDAVSVGIDDVRATEAITEHLIDVHGVTAPVHVTGTLDHQTGVDRREGFLRAVRAHGLDETSHIIEGDLSEASGAAAVEQLLADGIRFDGIVFANDDMALGGSRVLRSRGIRVPDDVAIVGFDDFGLARVATPALTTVRVPAEQMSRFAAEQLFRLIDGSAQGPTHHELDVELVLRASCGCEHDDTEHVIPLRGEKPHGNDMQRSISQ</sequence>
<dbReference type="Gene3D" id="1.10.260.40">
    <property type="entry name" value="lambda repressor-like DNA-binding domains"/>
    <property type="match status" value="1"/>
</dbReference>
<dbReference type="PROSITE" id="PS00356">
    <property type="entry name" value="HTH_LACI_1"/>
    <property type="match status" value="1"/>
</dbReference>
<accession>A0A5B8M881</accession>
<dbReference type="Proteomes" id="UP000320216">
    <property type="component" value="Chromosome"/>
</dbReference>
<dbReference type="AlphaFoldDB" id="A0A5B8M881"/>
<dbReference type="Gene3D" id="3.40.50.2300">
    <property type="match status" value="2"/>
</dbReference>
<proteinExistence type="predicted"/>
<keyword evidence="3" id="KW-0804">Transcription</keyword>
<feature type="domain" description="HTH lacI-type" evidence="4">
    <location>
        <begin position="11"/>
        <end position="65"/>
    </location>
</feature>
<dbReference type="InterPro" id="IPR028082">
    <property type="entry name" value="Peripla_BP_I"/>
</dbReference>
<evidence type="ECO:0000313" key="6">
    <source>
        <dbReference type="Proteomes" id="UP000320216"/>
    </source>
</evidence>
<dbReference type="SMART" id="SM00354">
    <property type="entry name" value="HTH_LACI"/>
    <property type="match status" value="1"/>
</dbReference>
<dbReference type="GO" id="GO:0000976">
    <property type="term" value="F:transcription cis-regulatory region binding"/>
    <property type="evidence" value="ECO:0007669"/>
    <property type="project" value="TreeGrafter"/>
</dbReference>
<reference evidence="5 6" key="1">
    <citation type="submission" date="2019-07" db="EMBL/GenBank/DDBJ databases">
        <title>Full genome sequence of Humibacter sp. WJ7-1.</title>
        <authorList>
            <person name="Im W.-T."/>
        </authorList>
    </citation>
    <scope>NUCLEOTIDE SEQUENCE [LARGE SCALE GENOMIC DNA]</scope>
    <source>
        <strain evidence="5 6">WJ7-1</strain>
    </source>
</reference>